<accession>A0A5C7VXD0</accession>
<feature type="transmembrane region" description="Helical" evidence="7">
    <location>
        <begin position="296"/>
        <end position="317"/>
    </location>
</feature>
<keyword evidence="4 7" id="KW-0812">Transmembrane</keyword>
<sequence>MTVNDLPIVAFFKHLLDPFIIWSMLILTAWLYDEDFTSYYLVLVIITFFVSTYIYERILIYRNWRKGRLFAYMRDTVVGWLMIVTILVFLGYATKFHNQFSPQVLLTWFIVTPLMLIASHITVRSIVTNLYNKGKLRSAIVIGANENSLAFIRHIAELPFLLISYQGFFDERSSSRIAGNFGSQSDEPADLAAATAVSRPDDFGSRLGGLDDVVPYIQKHNTEMVFISLPMSSQPRIQKLMDELPDTTSSIYFLPDIYIFDLMQARFEYIGDTPVVAMNESPFIGVDGVVKSISDFILAVLIIILLSPVMACIALAVKVTSPGPVIFKQRRYGLNGEEIIVYKFRSMTVTEDGATIQQAKQNDQRLTKIGGFLRRTSLDELPQFFNVLEGKMSIVGPRPHAVAHNELYRKLIKGYMLRHMAKPGITGWAQVNGWRGETDVLEKMKARIEHDLYYLKNWSIWLDLWIIFKTVWIVLRKDNAY</sequence>
<evidence type="ECO:0000256" key="7">
    <source>
        <dbReference type="SAM" id="Phobius"/>
    </source>
</evidence>
<dbReference type="Gene3D" id="3.40.50.720">
    <property type="entry name" value="NAD(P)-binding Rossmann-like Domain"/>
    <property type="match status" value="1"/>
</dbReference>
<evidence type="ECO:0000259" key="8">
    <source>
        <dbReference type="Pfam" id="PF02397"/>
    </source>
</evidence>
<feature type="transmembrane region" description="Helical" evidence="7">
    <location>
        <begin position="12"/>
        <end position="32"/>
    </location>
</feature>
<keyword evidence="5 7" id="KW-1133">Transmembrane helix</keyword>
<evidence type="ECO:0000256" key="2">
    <source>
        <dbReference type="ARBA" id="ARBA00006464"/>
    </source>
</evidence>
<comment type="subcellular location">
    <subcellularLocation>
        <location evidence="1">Membrane</location>
        <topology evidence="1">Multi-pass membrane protein</topology>
    </subcellularLocation>
</comment>
<comment type="similarity">
    <text evidence="2">Belongs to the bacterial sugar transferase family.</text>
</comment>
<evidence type="ECO:0000256" key="5">
    <source>
        <dbReference type="ARBA" id="ARBA00022989"/>
    </source>
</evidence>
<evidence type="ECO:0000256" key="6">
    <source>
        <dbReference type="ARBA" id="ARBA00023136"/>
    </source>
</evidence>
<dbReference type="EMBL" id="SSFX01000020">
    <property type="protein sequence ID" value="TXI30191.1"/>
    <property type="molecule type" value="Genomic_DNA"/>
</dbReference>
<dbReference type="InterPro" id="IPR017475">
    <property type="entry name" value="EPS_sugar_tfrase"/>
</dbReference>
<dbReference type="NCBIfam" id="TIGR03023">
    <property type="entry name" value="WcaJ_sugtrans"/>
    <property type="match status" value="1"/>
</dbReference>
<gene>
    <name evidence="9" type="ORF">E6Q60_02175</name>
</gene>
<keyword evidence="3 9" id="KW-0808">Transferase</keyword>
<dbReference type="Pfam" id="PF02397">
    <property type="entry name" value="Bac_transf"/>
    <property type="match status" value="1"/>
</dbReference>
<feature type="transmembrane region" description="Helical" evidence="7">
    <location>
        <begin position="105"/>
        <end position="127"/>
    </location>
</feature>
<organism evidence="9 10">
    <name type="scientific">Nitrosomonas oligotropha</name>
    <dbReference type="NCBI Taxonomy" id="42354"/>
    <lineage>
        <taxon>Bacteria</taxon>
        <taxon>Pseudomonadati</taxon>
        <taxon>Pseudomonadota</taxon>
        <taxon>Betaproteobacteria</taxon>
        <taxon>Nitrosomonadales</taxon>
        <taxon>Nitrosomonadaceae</taxon>
        <taxon>Nitrosomonas</taxon>
    </lineage>
</organism>
<feature type="transmembrane region" description="Helical" evidence="7">
    <location>
        <begin position="76"/>
        <end position="93"/>
    </location>
</feature>
<dbReference type="Pfam" id="PF13727">
    <property type="entry name" value="CoA_binding_3"/>
    <property type="match status" value="1"/>
</dbReference>
<dbReference type="EC" id="2.7.8.31" evidence="9"/>
<feature type="transmembrane region" description="Helical" evidence="7">
    <location>
        <begin position="38"/>
        <end position="55"/>
    </location>
</feature>
<dbReference type="PANTHER" id="PTHR30576:SF21">
    <property type="entry name" value="UDP-GLUCOSE:UNDECAPRENYL-PHOSPHATE GLUCOSE-1-PHOSPHATE TRANSFERASE"/>
    <property type="match status" value="1"/>
</dbReference>
<dbReference type="GO" id="GO:0089702">
    <property type="term" value="F:undecaprenyl-phosphate glucose phosphotransferase activity"/>
    <property type="evidence" value="ECO:0007669"/>
    <property type="project" value="UniProtKB-EC"/>
</dbReference>
<dbReference type="GO" id="GO:0009242">
    <property type="term" value="P:colanic acid biosynthetic process"/>
    <property type="evidence" value="ECO:0007669"/>
    <property type="project" value="TreeGrafter"/>
</dbReference>
<dbReference type="InterPro" id="IPR017473">
    <property type="entry name" value="Undecaprenyl-P_gluc_Ptfrase"/>
</dbReference>
<dbReference type="Proteomes" id="UP000321055">
    <property type="component" value="Unassembled WGS sequence"/>
</dbReference>
<name>A0A5C7VXD0_9PROT</name>
<keyword evidence="6 7" id="KW-0472">Membrane</keyword>
<dbReference type="GO" id="GO:0016020">
    <property type="term" value="C:membrane"/>
    <property type="evidence" value="ECO:0007669"/>
    <property type="project" value="UniProtKB-SubCell"/>
</dbReference>
<evidence type="ECO:0000256" key="4">
    <source>
        <dbReference type="ARBA" id="ARBA00022692"/>
    </source>
</evidence>
<dbReference type="PANTHER" id="PTHR30576">
    <property type="entry name" value="COLANIC BIOSYNTHESIS UDP-GLUCOSE LIPID CARRIER TRANSFERASE"/>
    <property type="match status" value="1"/>
</dbReference>
<comment type="caution">
    <text evidence="9">The sequence shown here is derived from an EMBL/GenBank/DDBJ whole genome shotgun (WGS) entry which is preliminary data.</text>
</comment>
<reference evidence="9 10" key="1">
    <citation type="submission" date="2018-09" db="EMBL/GenBank/DDBJ databases">
        <title>Metagenome Assembled Genomes from an Advanced Water Purification Facility.</title>
        <authorList>
            <person name="Stamps B.W."/>
            <person name="Spear J.R."/>
        </authorList>
    </citation>
    <scope>NUCLEOTIDE SEQUENCE [LARGE SCALE GENOMIC DNA]</scope>
    <source>
        <strain evidence="9">Bin_54_1</strain>
    </source>
</reference>
<evidence type="ECO:0000313" key="10">
    <source>
        <dbReference type="Proteomes" id="UP000321055"/>
    </source>
</evidence>
<dbReference type="InterPro" id="IPR003362">
    <property type="entry name" value="Bact_transf"/>
</dbReference>
<evidence type="ECO:0000256" key="3">
    <source>
        <dbReference type="ARBA" id="ARBA00022679"/>
    </source>
</evidence>
<proteinExistence type="inferred from homology"/>
<dbReference type="AlphaFoldDB" id="A0A5C7VXD0"/>
<evidence type="ECO:0000313" key="9">
    <source>
        <dbReference type="EMBL" id="TXI30191.1"/>
    </source>
</evidence>
<dbReference type="NCBIfam" id="TIGR03025">
    <property type="entry name" value="EPS_sugtrans"/>
    <property type="match status" value="1"/>
</dbReference>
<feature type="domain" description="Bacterial sugar transferase" evidence="8">
    <location>
        <begin position="291"/>
        <end position="475"/>
    </location>
</feature>
<protein>
    <submittedName>
        <fullName evidence="9">Undecaprenyl-phosphate glucose phosphotransferase</fullName>
        <ecNumber evidence="9">2.7.8.31</ecNumber>
    </submittedName>
</protein>
<evidence type="ECO:0000256" key="1">
    <source>
        <dbReference type="ARBA" id="ARBA00004141"/>
    </source>
</evidence>